<evidence type="ECO:0000313" key="4">
    <source>
        <dbReference type="Proteomes" id="UP001381693"/>
    </source>
</evidence>
<name>A0AAN8XB28_HALRR</name>
<feature type="region of interest" description="Disordered" evidence="1">
    <location>
        <begin position="65"/>
        <end position="169"/>
    </location>
</feature>
<keyword evidence="2" id="KW-1133">Transmembrane helix</keyword>
<feature type="compositionally biased region" description="Basic and acidic residues" evidence="1">
    <location>
        <begin position="73"/>
        <end position="85"/>
    </location>
</feature>
<comment type="caution">
    <text evidence="3">The sequence shown here is derived from an EMBL/GenBank/DDBJ whole genome shotgun (WGS) entry which is preliminary data.</text>
</comment>
<feature type="compositionally biased region" description="Basic residues" evidence="1">
    <location>
        <begin position="135"/>
        <end position="145"/>
    </location>
</feature>
<keyword evidence="2" id="KW-0472">Membrane</keyword>
<proteinExistence type="predicted"/>
<evidence type="ECO:0000256" key="2">
    <source>
        <dbReference type="SAM" id="Phobius"/>
    </source>
</evidence>
<evidence type="ECO:0000313" key="3">
    <source>
        <dbReference type="EMBL" id="KAK7075575.1"/>
    </source>
</evidence>
<feature type="compositionally biased region" description="Basic and acidic residues" evidence="1">
    <location>
        <begin position="19"/>
        <end position="37"/>
    </location>
</feature>
<sequence length="402" mass="45424">DDTANYISNLIKSITGKDWRQAMHQEDSESNREKMTELTKSLQSDGELLDGIYLTLKRRLLSYSSSEGPGWSKGEKPGSGRDKRISKLKRKRRESEDLVGDHGWEEITSSDTGSLYDDRPSDDDAIWQKTDNGHRIRHSGKKLAHRQFEKHSSASYPKAETENPLVSDNDKSGPFFGQLQRQYSDSPTVITKPVVDKETNDIRSAILNRAKNLTNVSIMRNVTQLKTPTDIIHEESTIALEIREALLLAVPLSLLMTVIILICVAFCCCRYRTHPLYSDHLSYPMREEEGEEYIADCPLANFGVCETCLPDFSSKMKGKKRQATDDQLELILEGGDTMEGEVEETDEVGLKSHPPLYALLSNLPPGGSHLEDDNRQRNVMSYYAFTSSSRPRRSQSLEFLTV</sequence>
<dbReference type="EMBL" id="JAXCGZ010010391">
    <property type="protein sequence ID" value="KAK7075575.1"/>
    <property type="molecule type" value="Genomic_DNA"/>
</dbReference>
<gene>
    <name evidence="3" type="ORF">SK128_002787</name>
</gene>
<feature type="compositionally biased region" description="Basic and acidic residues" evidence="1">
    <location>
        <begin position="93"/>
        <end position="105"/>
    </location>
</feature>
<organism evidence="3 4">
    <name type="scientific">Halocaridina rubra</name>
    <name type="common">Hawaiian red shrimp</name>
    <dbReference type="NCBI Taxonomy" id="373956"/>
    <lineage>
        <taxon>Eukaryota</taxon>
        <taxon>Metazoa</taxon>
        <taxon>Ecdysozoa</taxon>
        <taxon>Arthropoda</taxon>
        <taxon>Crustacea</taxon>
        <taxon>Multicrustacea</taxon>
        <taxon>Malacostraca</taxon>
        <taxon>Eumalacostraca</taxon>
        <taxon>Eucarida</taxon>
        <taxon>Decapoda</taxon>
        <taxon>Pleocyemata</taxon>
        <taxon>Caridea</taxon>
        <taxon>Atyoidea</taxon>
        <taxon>Atyidae</taxon>
        <taxon>Halocaridina</taxon>
    </lineage>
</organism>
<keyword evidence="2" id="KW-0812">Transmembrane</keyword>
<feature type="region of interest" description="Disordered" evidence="1">
    <location>
        <begin position="19"/>
        <end position="42"/>
    </location>
</feature>
<reference evidence="3 4" key="1">
    <citation type="submission" date="2023-11" db="EMBL/GenBank/DDBJ databases">
        <title>Halocaridina rubra genome assembly.</title>
        <authorList>
            <person name="Smith C."/>
        </authorList>
    </citation>
    <scope>NUCLEOTIDE SEQUENCE [LARGE SCALE GENOMIC DNA]</scope>
    <source>
        <strain evidence="3">EP-1</strain>
        <tissue evidence="3">Whole</tissue>
    </source>
</reference>
<feature type="transmembrane region" description="Helical" evidence="2">
    <location>
        <begin position="245"/>
        <end position="268"/>
    </location>
</feature>
<protein>
    <submittedName>
        <fullName evidence="3">Uncharacterized protein</fullName>
    </submittedName>
</protein>
<dbReference type="Proteomes" id="UP001381693">
    <property type="component" value="Unassembled WGS sequence"/>
</dbReference>
<dbReference type="AlphaFoldDB" id="A0AAN8XB28"/>
<feature type="non-terminal residue" evidence="3">
    <location>
        <position position="1"/>
    </location>
</feature>
<accession>A0AAN8XB28</accession>
<evidence type="ECO:0000256" key="1">
    <source>
        <dbReference type="SAM" id="MobiDB-lite"/>
    </source>
</evidence>
<keyword evidence="4" id="KW-1185">Reference proteome</keyword>